<organism evidence="1">
    <name type="scientific">Thermoleptolyngbya oregonensis NK1-22</name>
    <dbReference type="NCBI Taxonomy" id="2547457"/>
    <lineage>
        <taxon>Bacteria</taxon>
        <taxon>Bacillati</taxon>
        <taxon>Cyanobacteriota</taxon>
        <taxon>Cyanophyceae</taxon>
        <taxon>Oculatellales</taxon>
        <taxon>Oculatellaceae</taxon>
        <taxon>Thermoleptolyngbya</taxon>
    </lineage>
</organism>
<dbReference type="KEGG" id="tog:HNI00_15070"/>
<reference evidence="1" key="1">
    <citation type="submission" date="2020-05" db="EMBL/GenBank/DDBJ databases">
        <authorList>
            <person name="Zhu T."/>
            <person name="Keshari N."/>
            <person name="Lu X."/>
        </authorList>
    </citation>
    <scope>NUCLEOTIDE SEQUENCE</scope>
    <source>
        <strain evidence="1">NK1-22</strain>
    </source>
</reference>
<dbReference type="RefSeq" id="WP_316787413.1">
    <property type="nucleotide sequence ID" value="NZ_CP053540.1"/>
</dbReference>
<sequence>MNPQPPAYPILLSRSMEELHFKTQAQEQFWLLGQCNWEVDQEQGSIRFTNPRGQIITAPVQIIGTYNTLDGTWLWGWDHPAVVPALQHHARALRDYGAAQGVDRLTTRKLHCSEPEAWELTALACCLCHAEGAYCGPAGTTLVFMTFGKTTLSPGNG</sequence>
<proteinExistence type="predicted"/>
<dbReference type="Pfam" id="PF21813">
    <property type="entry name" value="DUF6882"/>
    <property type="match status" value="1"/>
</dbReference>
<protein>
    <submittedName>
        <fullName evidence="1">Uncharacterized protein</fullName>
    </submittedName>
</protein>
<evidence type="ECO:0000313" key="1">
    <source>
        <dbReference type="EMBL" id="WOB44315.1"/>
    </source>
</evidence>
<dbReference type="InterPro" id="IPR049249">
    <property type="entry name" value="DUF6882"/>
</dbReference>
<dbReference type="AlphaFoldDB" id="A0AA96YCL4"/>
<dbReference type="EMBL" id="CP053540">
    <property type="protein sequence ID" value="WOB44315.1"/>
    <property type="molecule type" value="Genomic_DNA"/>
</dbReference>
<gene>
    <name evidence="1" type="ORF">HNI00_15070</name>
</gene>
<name>A0AA96YCL4_9CYAN</name>
<accession>A0AA96YCL4</accession>